<dbReference type="KEGG" id="esg:EsVE80_15530"/>
<protein>
    <submittedName>
        <fullName evidence="2">Uncharacterized protein</fullName>
    </submittedName>
</protein>
<evidence type="ECO:0000313" key="2">
    <source>
        <dbReference type="EMBL" id="BCA86030.1"/>
    </source>
</evidence>
<sequence>MSRRLLLVSHGIMMVFGLYYSVYLLLVNPETFFSIEQALSYHPTFDHMLFVFFKFLLIFVSSLFAFVTLHFFLPFCHSYSFIQGMILLALALIVVYLPFIVRIFLGTMGIFQCGTVIYQKFFQDNIVNW</sequence>
<feature type="transmembrane region" description="Helical" evidence="1">
    <location>
        <begin position="7"/>
        <end position="27"/>
    </location>
</feature>
<keyword evidence="1" id="KW-0812">Transmembrane</keyword>
<gene>
    <name evidence="2" type="ORF">EsVE80_15530</name>
</gene>
<accession>A0A679ICL1</accession>
<name>A0A679ICL1_9ENTE</name>
<organism evidence="2 3">
    <name type="scientific">Enterococcus saigonensis</name>
    <dbReference type="NCBI Taxonomy" id="1805431"/>
    <lineage>
        <taxon>Bacteria</taxon>
        <taxon>Bacillati</taxon>
        <taxon>Bacillota</taxon>
        <taxon>Bacilli</taxon>
        <taxon>Lactobacillales</taxon>
        <taxon>Enterococcaceae</taxon>
        <taxon>Enterococcus</taxon>
    </lineage>
</organism>
<dbReference type="AlphaFoldDB" id="A0A679ICL1"/>
<keyword evidence="1" id="KW-0472">Membrane</keyword>
<feature type="transmembrane region" description="Helical" evidence="1">
    <location>
        <begin position="85"/>
        <end position="105"/>
    </location>
</feature>
<evidence type="ECO:0000256" key="1">
    <source>
        <dbReference type="SAM" id="Phobius"/>
    </source>
</evidence>
<keyword evidence="1" id="KW-1133">Transmembrane helix</keyword>
<feature type="transmembrane region" description="Helical" evidence="1">
    <location>
        <begin position="47"/>
        <end position="73"/>
    </location>
</feature>
<reference evidence="2 3" key="1">
    <citation type="submission" date="2020-02" db="EMBL/GenBank/DDBJ databases">
        <title>Characterization of vanA genotype vancomycin-resistant Enterococcus saigonensis VE80.</title>
        <authorList>
            <person name="Harada T."/>
            <person name="Motooka D."/>
            <person name="Nakamura S."/>
            <person name="Yamamoto Y."/>
            <person name="Kawahara R."/>
            <person name="Kawatsu K."/>
        </authorList>
    </citation>
    <scope>NUCLEOTIDE SEQUENCE [LARGE SCALE GENOMIC DNA]</scope>
    <source>
        <strain evidence="2 3">VE80</strain>
    </source>
</reference>
<dbReference type="RefSeq" id="WP_173103237.1">
    <property type="nucleotide sequence ID" value="NZ_AP022822.1"/>
</dbReference>
<dbReference type="Proteomes" id="UP000502998">
    <property type="component" value="Chromosome"/>
</dbReference>
<dbReference type="EMBL" id="AP022822">
    <property type="protein sequence ID" value="BCA86030.1"/>
    <property type="molecule type" value="Genomic_DNA"/>
</dbReference>
<evidence type="ECO:0000313" key="3">
    <source>
        <dbReference type="Proteomes" id="UP000502998"/>
    </source>
</evidence>
<proteinExistence type="predicted"/>
<keyword evidence="3" id="KW-1185">Reference proteome</keyword>